<dbReference type="GO" id="GO:0045490">
    <property type="term" value="P:pectin catabolic process"/>
    <property type="evidence" value="ECO:0007669"/>
    <property type="project" value="UniProtKB-UniPathway"/>
</dbReference>
<reference evidence="9 10" key="1">
    <citation type="submission" date="2018-05" db="EMBL/GenBank/DDBJ databases">
        <title>Genome sequencing and assembly of the regulated plant pathogen Lachnellula willkommii and related sister species for the development of diagnostic species identification markers.</title>
        <authorList>
            <person name="Giroux E."/>
            <person name="Bilodeau G."/>
        </authorList>
    </citation>
    <scope>NUCLEOTIDE SEQUENCE [LARGE SCALE GENOMIC DNA]</scope>
    <source>
        <strain evidence="9 10">CBS 160.35</strain>
    </source>
</reference>
<name>A0A8H8SA01_9HELO</name>
<dbReference type="EC" id="3.1.1.11" evidence="3"/>
<feature type="chain" id="PRO_5034679298" description="pectinesterase" evidence="7">
    <location>
        <begin position="27"/>
        <end position="315"/>
    </location>
</feature>
<evidence type="ECO:0000256" key="5">
    <source>
        <dbReference type="ARBA" id="ARBA00023085"/>
    </source>
</evidence>
<evidence type="ECO:0000256" key="1">
    <source>
        <dbReference type="ARBA" id="ARBA00005184"/>
    </source>
</evidence>
<dbReference type="EMBL" id="QGMI01000005">
    <property type="protein sequence ID" value="TVY49821.1"/>
    <property type="molecule type" value="Genomic_DNA"/>
</dbReference>
<dbReference type="OrthoDB" id="3506792at2759"/>
<dbReference type="InterPro" id="IPR011050">
    <property type="entry name" value="Pectin_lyase_fold/virulence"/>
</dbReference>
<accession>A0A8H8SA01</accession>
<dbReference type="PANTHER" id="PTHR31321">
    <property type="entry name" value="ACYL-COA THIOESTER HYDROLASE YBHC-RELATED"/>
    <property type="match status" value="1"/>
</dbReference>
<comment type="pathway">
    <text evidence="1">Glycan metabolism; pectin degradation; 2-dehydro-3-deoxy-D-gluconate from pectin: step 1/5.</text>
</comment>
<keyword evidence="7" id="KW-0732">Signal</keyword>
<evidence type="ECO:0000256" key="3">
    <source>
        <dbReference type="ARBA" id="ARBA00013229"/>
    </source>
</evidence>
<evidence type="ECO:0000259" key="8">
    <source>
        <dbReference type="Pfam" id="PF01095"/>
    </source>
</evidence>
<comment type="caution">
    <text evidence="9">The sequence shown here is derived from an EMBL/GenBank/DDBJ whole genome shotgun (WGS) entry which is preliminary data.</text>
</comment>
<feature type="signal peptide" evidence="7">
    <location>
        <begin position="1"/>
        <end position="26"/>
    </location>
</feature>
<dbReference type="GO" id="GO:0030599">
    <property type="term" value="F:pectinesterase activity"/>
    <property type="evidence" value="ECO:0007669"/>
    <property type="project" value="UniProtKB-EC"/>
</dbReference>
<keyword evidence="4" id="KW-0378">Hydrolase</keyword>
<proteinExistence type="inferred from homology"/>
<dbReference type="Proteomes" id="UP000443090">
    <property type="component" value="Unassembled WGS sequence"/>
</dbReference>
<evidence type="ECO:0000256" key="7">
    <source>
        <dbReference type="SAM" id="SignalP"/>
    </source>
</evidence>
<evidence type="ECO:0000256" key="4">
    <source>
        <dbReference type="ARBA" id="ARBA00022801"/>
    </source>
</evidence>
<feature type="domain" description="Pectinesterase catalytic" evidence="8">
    <location>
        <begin position="25"/>
        <end position="286"/>
    </location>
</feature>
<dbReference type="InterPro" id="IPR012334">
    <property type="entry name" value="Pectin_lyas_fold"/>
</dbReference>
<keyword evidence="10" id="KW-1185">Reference proteome</keyword>
<evidence type="ECO:0000256" key="6">
    <source>
        <dbReference type="ARBA" id="ARBA00042203"/>
    </source>
</evidence>
<protein>
    <recommendedName>
        <fullName evidence="3">pectinesterase</fullName>
        <ecNumber evidence="3">3.1.1.11</ecNumber>
    </recommendedName>
    <alternativeName>
        <fullName evidence="6">Pectin methylesterase A</fullName>
    </alternativeName>
</protein>
<dbReference type="SUPFAM" id="SSF51126">
    <property type="entry name" value="Pectin lyase-like"/>
    <property type="match status" value="1"/>
</dbReference>
<evidence type="ECO:0000313" key="9">
    <source>
        <dbReference type="EMBL" id="TVY49821.1"/>
    </source>
</evidence>
<dbReference type="GO" id="GO:0042545">
    <property type="term" value="P:cell wall modification"/>
    <property type="evidence" value="ECO:0007669"/>
    <property type="project" value="InterPro"/>
</dbReference>
<keyword evidence="5" id="KW-0063">Aspartyl esterase</keyword>
<dbReference type="Gene3D" id="2.160.20.10">
    <property type="entry name" value="Single-stranded right-handed beta-helix, Pectin lyase-like"/>
    <property type="match status" value="1"/>
</dbReference>
<sequence>MKAATLNTLACMPTLLLAATLNVGSGKDYSTITDAYNAAEAGDTIYVYPGTYEEKLTIGKDNITLKGSAYPSTSFSENQAIMTYASYAKDAGSDDASATLFVTGDNFNMYNMNIRNTAGQDGQAVALSTSGRYGGYYASALVSWQDTLYSHAGSQFFGRCYIEGAVDTIFGVTGNAWFQGNTLGLVRSAGTITAQGRKSASDNGFFVFDNAKLVLGANAESGTEGSVFLGRPWGDYARTIFQNSDLANMITSAGWEAWNDSQDTSNVLYGEYANSNAAGSRVSWAKALTSGEYISQILPTYQEWVDATYLGAGAA</sequence>
<dbReference type="UniPathway" id="UPA00545">
    <property type="reaction ID" value="UER00823"/>
</dbReference>
<dbReference type="PANTHER" id="PTHR31321:SF57">
    <property type="entry name" value="PECTINESTERASE 53-RELATED"/>
    <property type="match status" value="1"/>
</dbReference>
<evidence type="ECO:0000313" key="10">
    <source>
        <dbReference type="Proteomes" id="UP000443090"/>
    </source>
</evidence>
<comment type="similarity">
    <text evidence="2">Belongs to the pectinesterase family.</text>
</comment>
<dbReference type="InterPro" id="IPR000070">
    <property type="entry name" value="Pectinesterase_cat"/>
</dbReference>
<gene>
    <name evidence="9" type="primary">pme1_1</name>
    <name evidence="9" type="ORF">LOCC1_G000454</name>
</gene>
<dbReference type="Pfam" id="PF01095">
    <property type="entry name" value="Pectinesterase"/>
    <property type="match status" value="1"/>
</dbReference>
<evidence type="ECO:0000256" key="2">
    <source>
        <dbReference type="ARBA" id="ARBA00008891"/>
    </source>
</evidence>
<organism evidence="9 10">
    <name type="scientific">Lachnellula occidentalis</name>
    <dbReference type="NCBI Taxonomy" id="215460"/>
    <lineage>
        <taxon>Eukaryota</taxon>
        <taxon>Fungi</taxon>
        <taxon>Dikarya</taxon>
        <taxon>Ascomycota</taxon>
        <taxon>Pezizomycotina</taxon>
        <taxon>Leotiomycetes</taxon>
        <taxon>Helotiales</taxon>
        <taxon>Lachnaceae</taxon>
        <taxon>Lachnellula</taxon>
    </lineage>
</organism>
<dbReference type="AlphaFoldDB" id="A0A8H8SA01"/>